<comment type="similarity">
    <text evidence="7 10">Belongs to the fluoride channel Fluc/FEX (TC 1.A.43) family.</text>
</comment>
<keyword evidence="3 10" id="KW-0812">Transmembrane</keyword>
<evidence type="ECO:0000256" key="4">
    <source>
        <dbReference type="ARBA" id="ARBA00022989"/>
    </source>
</evidence>
<feature type="binding site" evidence="10">
    <location>
        <position position="75"/>
    </location>
    <ligand>
        <name>Na(+)</name>
        <dbReference type="ChEBI" id="CHEBI:29101"/>
        <note>structural</note>
    </ligand>
</feature>
<feature type="transmembrane region" description="Helical" evidence="10">
    <location>
        <begin position="62"/>
        <end position="84"/>
    </location>
</feature>
<keyword evidence="10" id="KW-0406">Ion transport</keyword>
<evidence type="ECO:0000313" key="11">
    <source>
        <dbReference type="EMBL" id="GGG09483.1"/>
    </source>
</evidence>
<evidence type="ECO:0000256" key="5">
    <source>
        <dbReference type="ARBA" id="ARBA00023136"/>
    </source>
</evidence>
<dbReference type="Proteomes" id="UP000644756">
    <property type="component" value="Unassembled WGS sequence"/>
</dbReference>
<reference evidence="11" key="1">
    <citation type="journal article" date="2014" name="Int. J. Syst. Evol. Microbiol.">
        <title>Complete genome sequence of Corynebacterium casei LMG S-19264T (=DSM 44701T), isolated from a smear-ripened cheese.</title>
        <authorList>
            <consortium name="US DOE Joint Genome Institute (JGI-PGF)"/>
            <person name="Walter F."/>
            <person name="Albersmeier A."/>
            <person name="Kalinowski J."/>
            <person name="Ruckert C."/>
        </authorList>
    </citation>
    <scope>NUCLEOTIDE SEQUENCE</scope>
    <source>
        <strain evidence="11">CGMCC 1.12987</strain>
    </source>
</reference>
<dbReference type="RefSeq" id="WP_188531681.1">
    <property type="nucleotide sequence ID" value="NZ_BMGR01000009.1"/>
</dbReference>
<protein>
    <recommendedName>
        <fullName evidence="10">Fluoride-specific ion channel FluC</fullName>
    </recommendedName>
</protein>
<evidence type="ECO:0000256" key="6">
    <source>
        <dbReference type="ARBA" id="ARBA00023303"/>
    </source>
</evidence>
<dbReference type="GO" id="GO:0046872">
    <property type="term" value="F:metal ion binding"/>
    <property type="evidence" value="ECO:0007669"/>
    <property type="project" value="UniProtKB-KW"/>
</dbReference>
<dbReference type="InterPro" id="IPR003691">
    <property type="entry name" value="FluC"/>
</dbReference>
<dbReference type="PANTHER" id="PTHR28259:SF1">
    <property type="entry name" value="FLUORIDE EXPORT PROTEIN 1-RELATED"/>
    <property type="match status" value="1"/>
</dbReference>
<dbReference type="GO" id="GO:0005886">
    <property type="term" value="C:plasma membrane"/>
    <property type="evidence" value="ECO:0007669"/>
    <property type="project" value="UniProtKB-SubCell"/>
</dbReference>
<keyword evidence="10" id="KW-0813">Transport</keyword>
<dbReference type="GO" id="GO:0140114">
    <property type="term" value="P:cellular detoxification of fluoride"/>
    <property type="evidence" value="ECO:0007669"/>
    <property type="project" value="UniProtKB-UniRule"/>
</dbReference>
<dbReference type="GO" id="GO:0062054">
    <property type="term" value="F:fluoride channel activity"/>
    <property type="evidence" value="ECO:0007669"/>
    <property type="project" value="UniProtKB-UniRule"/>
</dbReference>
<keyword evidence="12" id="KW-1185">Reference proteome</keyword>
<dbReference type="HAMAP" id="MF_00454">
    <property type="entry name" value="FluC"/>
    <property type="match status" value="1"/>
</dbReference>
<evidence type="ECO:0000256" key="8">
    <source>
        <dbReference type="ARBA" id="ARBA00035585"/>
    </source>
</evidence>
<organism evidence="11 12">
    <name type="scientific">Paenibacillus abyssi</name>
    <dbReference type="NCBI Taxonomy" id="1340531"/>
    <lineage>
        <taxon>Bacteria</taxon>
        <taxon>Bacillati</taxon>
        <taxon>Bacillota</taxon>
        <taxon>Bacilli</taxon>
        <taxon>Bacillales</taxon>
        <taxon>Paenibacillaceae</taxon>
        <taxon>Paenibacillus</taxon>
    </lineage>
</organism>
<comment type="function">
    <text evidence="9 10">Fluoride-specific ion channel. Important for reducing fluoride concentration in the cell, thus reducing its toxicity.</text>
</comment>
<feature type="transmembrane region" description="Helical" evidence="10">
    <location>
        <begin position="32"/>
        <end position="55"/>
    </location>
</feature>
<comment type="catalytic activity">
    <reaction evidence="8">
        <text>fluoride(in) = fluoride(out)</text>
        <dbReference type="Rhea" id="RHEA:76159"/>
        <dbReference type="ChEBI" id="CHEBI:17051"/>
    </reaction>
    <physiologicalReaction direction="left-to-right" evidence="8">
        <dbReference type="Rhea" id="RHEA:76160"/>
    </physiologicalReaction>
</comment>
<evidence type="ECO:0000313" key="12">
    <source>
        <dbReference type="Proteomes" id="UP000644756"/>
    </source>
</evidence>
<comment type="caution">
    <text evidence="11">The sequence shown here is derived from an EMBL/GenBank/DDBJ whole genome shotgun (WGS) entry which is preliminary data.</text>
</comment>
<dbReference type="PANTHER" id="PTHR28259">
    <property type="entry name" value="FLUORIDE EXPORT PROTEIN 1-RELATED"/>
    <property type="match status" value="1"/>
</dbReference>
<feature type="transmembrane region" description="Helical" evidence="10">
    <location>
        <begin position="96"/>
        <end position="118"/>
    </location>
</feature>
<keyword evidence="2 10" id="KW-1003">Cell membrane</keyword>
<dbReference type="AlphaFoldDB" id="A0A917D456"/>
<keyword evidence="5 10" id="KW-0472">Membrane</keyword>
<dbReference type="EMBL" id="BMGR01000009">
    <property type="protein sequence ID" value="GGG09483.1"/>
    <property type="molecule type" value="Genomic_DNA"/>
</dbReference>
<evidence type="ECO:0000256" key="1">
    <source>
        <dbReference type="ARBA" id="ARBA00004651"/>
    </source>
</evidence>
<dbReference type="Pfam" id="PF02537">
    <property type="entry name" value="CRCB"/>
    <property type="match status" value="1"/>
</dbReference>
<evidence type="ECO:0000256" key="2">
    <source>
        <dbReference type="ARBA" id="ARBA00022475"/>
    </source>
</evidence>
<keyword evidence="10" id="KW-0915">Sodium</keyword>
<reference evidence="11" key="2">
    <citation type="submission" date="2020-09" db="EMBL/GenBank/DDBJ databases">
        <authorList>
            <person name="Sun Q."/>
            <person name="Zhou Y."/>
        </authorList>
    </citation>
    <scope>NUCLEOTIDE SEQUENCE</scope>
    <source>
        <strain evidence="11">CGMCC 1.12987</strain>
    </source>
</reference>
<accession>A0A917D456</accession>
<keyword evidence="4 10" id="KW-1133">Transmembrane helix</keyword>
<gene>
    <name evidence="10" type="primary">fluC</name>
    <name evidence="10" type="synonym">crcB</name>
    <name evidence="11" type="ORF">GCM10010916_27900</name>
</gene>
<keyword evidence="6 10" id="KW-0407">Ion channel</keyword>
<feature type="binding site" evidence="10">
    <location>
        <position position="72"/>
    </location>
    <ligand>
        <name>Na(+)</name>
        <dbReference type="ChEBI" id="CHEBI:29101"/>
        <note>structural</note>
    </ligand>
</feature>
<name>A0A917D456_9BACL</name>
<comment type="subcellular location">
    <subcellularLocation>
        <location evidence="1 10">Cell membrane</location>
        <topology evidence="1 10">Multi-pass membrane protein</topology>
    </subcellularLocation>
</comment>
<sequence>MVDLLMVAIGGAVGAAARYAVGQAIARRTSDTYYATLIVNLSGSLLLGMMVGASLQVEQQALYALLGIGLIGGFTTYSTLMVQTVMMAQQRSYRSLLLYLMYTFAGGLLLAGIGFSMMI</sequence>
<evidence type="ECO:0000256" key="10">
    <source>
        <dbReference type="HAMAP-Rule" id="MF_00454"/>
    </source>
</evidence>
<proteinExistence type="inferred from homology"/>
<keyword evidence="10" id="KW-0479">Metal-binding</keyword>
<evidence type="ECO:0000256" key="7">
    <source>
        <dbReference type="ARBA" id="ARBA00035120"/>
    </source>
</evidence>
<evidence type="ECO:0000256" key="3">
    <source>
        <dbReference type="ARBA" id="ARBA00022692"/>
    </source>
</evidence>
<evidence type="ECO:0000256" key="9">
    <source>
        <dbReference type="ARBA" id="ARBA00049940"/>
    </source>
</evidence>
<comment type="activity regulation">
    <text evidence="10">Na(+) is not transported, but it plays an essential structural role and its presence is essential for fluoride channel function.</text>
</comment>